<dbReference type="PROSITE" id="PS51900">
    <property type="entry name" value="CB"/>
    <property type="match status" value="1"/>
</dbReference>
<evidence type="ECO:0000256" key="2">
    <source>
        <dbReference type="ARBA" id="ARBA00022908"/>
    </source>
</evidence>
<dbReference type="InterPro" id="IPR011010">
    <property type="entry name" value="DNA_brk_join_enz"/>
</dbReference>
<dbReference type="SUPFAM" id="SSF56349">
    <property type="entry name" value="DNA breaking-rejoining enzymes"/>
    <property type="match status" value="1"/>
</dbReference>
<dbReference type="GO" id="GO:0006310">
    <property type="term" value="P:DNA recombination"/>
    <property type="evidence" value="ECO:0007669"/>
    <property type="project" value="UniProtKB-KW"/>
</dbReference>
<dbReference type="InterPro" id="IPR038488">
    <property type="entry name" value="Integrase_DNA-bd_sf"/>
</dbReference>
<accession>A3QCD9</accession>
<dbReference type="InterPro" id="IPR010998">
    <property type="entry name" value="Integrase_recombinase_N"/>
</dbReference>
<dbReference type="Pfam" id="PF13356">
    <property type="entry name" value="Arm-DNA-bind_3"/>
    <property type="match status" value="1"/>
</dbReference>
<comment type="similarity">
    <text evidence="1">Belongs to the 'phage' integrase family.</text>
</comment>
<dbReference type="EMBL" id="CP000606">
    <property type="protein sequence ID" value="ABO23137.1"/>
    <property type="molecule type" value="Genomic_DNA"/>
</dbReference>
<evidence type="ECO:0000259" key="7">
    <source>
        <dbReference type="PROSITE" id="PS51898"/>
    </source>
</evidence>
<dbReference type="KEGG" id="slo:Shew_1267"/>
<dbReference type="GO" id="GO:0003677">
    <property type="term" value="F:DNA binding"/>
    <property type="evidence" value="ECO:0007669"/>
    <property type="project" value="UniProtKB-UniRule"/>
</dbReference>
<dbReference type="CDD" id="cd00801">
    <property type="entry name" value="INT_P4_C"/>
    <property type="match status" value="1"/>
</dbReference>
<feature type="region of interest" description="Disordered" evidence="6">
    <location>
        <begin position="1"/>
        <end position="21"/>
    </location>
</feature>
<feature type="domain" description="Core-binding (CB)" evidence="8">
    <location>
        <begin position="105"/>
        <end position="186"/>
    </location>
</feature>
<dbReference type="InterPro" id="IPR044068">
    <property type="entry name" value="CB"/>
</dbReference>
<evidence type="ECO:0000256" key="5">
    <source>
        <dbReference type="PROSITE-ProRule" id="PRU01248"/>
    </source>
</evidence>
<dbReference type="RefSeq" id="WP_011865069.1">
    <property type="nucleotide sequence ID" value="NC_009092.1"/>
</dbReference>
<proteinExistence type="inferred from homology"/>
<dbReference type="HOGENOM" id="CLU_027562_0_0_6"/>
<keyword evidence="4" id="KW-0233">DNA recombination</keyword>
<protein>
    <submittedName>
        <fullName evidence="9">Phage integrase family protein</fullName>
    </submittedName>
</protein>
<evidence type="ECO:0000256" key="6">
    <source>
        <dbReference type="SAM" id="MobiDB-lite"/>
    </source>
</evidence>
<dbReference type="eggNOG" id="COG0582">
    <property type="taxonomic scope" value="Bacteria"/>
</dbReference>
<dbReference type="InterPro" id="IPR050808">
    <property type="entry name" value="Phage_Integrase"/>
</dbReference>
<reference evidence="9 10" key="1">
    <citation type="submission" date="2007-03" db="EMBL/GenBank/DDBJ databases">
        <title>Complete sequence of Shewanella loihica PV-4.</title>
        <authorList>
            <consortium name="US DOE Joint Genome Institute"/>
            <person name="Copeland A."/>
            <person name="Lucas S."/>
            <person name="Lapidus A."/>
            <person name="Barry K."/>
            <person name="Detter J.C."/>
            <person name="Glavina del Rio T."/>
            <person name="Hammon N."/>
            <person name="Israni S."/>
            <person name="Dalin E."/>
            <person name="Tice H."/>
            <person name="Pitluck S."/>
            <person name="Chain P."/>
            <person name="Malfatti S."/>
            <person name="Shin M."/>
            <person name="Vergez L."/>
            <person name="Schmutz J."/>
            <person name="Larimer F."/>
            <person name="Land M."/>
            <person name="Hauser L."/>
            <person name="Kyrpides N."/>
            <person name="Mikhailova N."/>
            <person name="Romine M.F."/>
            <person name="Serres G."/>
            <person name="Fredrickson J."/>
            <person name="Tiedje J."/>
            <person name="Richardson P."/>
        </authorList>
    </citation>
    <scope>NUCLEOTIDE SEQUENCE [LARGE SCALE GENOMIC DNA]</scope>
    <source>
        <strain evidence="10">ATCC BAA-1088 / PV-4</strain>
    </source>
</reference>
<dbReference type="Pfam" id="PF00589">
    <property type="entry name" value="Phage_integrase"/>
    <property type="match status" value="1"/>
</dbReference>
<evidence type="ECO:0000256" key="3">
    <source>
        <dbReference type="ARBA" id="ARBA00023125"/>
    </source>
</evidence>
<dbReference type="InterPro" id="IPR025166">
    <property type="entry name" value="Integrase_DNA_bind_dom"/>
</dbReference>
<dbReference type="OrthoDB" id="9795573at2"/>
<organism evidence="9 10">
    <name type="scientific">Shewanella loihica (strain ATCC BAA-1088 / PV-4)</name>
    <dbReference type="NCBI Taxonomy" id="323850"/>
    <lineage>
        <taxon>Bacteria</taxon>
        <taxon>Pseudomonadati</taxon>
        <taxon>Pseudomonadota</taxon>
        <taxon>Gammaproteobacteria</taxon>
        <taxon>Alteromonadales</taxon>
        <taxon>Shewanellaceae</taxon>
        <taxon>Shewanella</taxon>
    </lineage>
</organism>
<keyword evidence="3 5" id="KW-0238">DNA-binding</keyword>
<evidence type="ECO:0000256" key="1">
    <source>
        <dbReference type="ARBA" id="ARBA00008857"/>
    </source>
</evidence>
<evidence type="ECO:0000313" key="10">
    <source>
        <dbReference type="Proteomes" id="UP000001558"/>
    </source>
</evidence>
<dbReference type="PANTHER" id="PTHR30629:SF6">
    <property type="entry name" value="PROPHAGE INTEGRASE INTA-RELATED"/>
    <property type="match status" value="1"/>
</dbReference>
<keyword evidence="2" id="KW-0229">DNA integration</keyword>
<gene>
    <name evidence="9" type="ordered locus">Shew_1267</name>
</gene>
<evidence type="ECO:0000313" key="9">
    <source>
        <dbReference type="EMBL" id="ABO23137.1"/>
    </source>
</evidence>
<dbReference type="InterPro" id="IPR002104">
    <property type="entry name" value="Integrase_catalytic"/>
</dbReference>
<dbReference type="AlphaFoldDB" id="A3QCD9"/>
<keyword evidence="10" id="KW-1185">Reference proteome</keyword>
<dbReference type="PANTHER" id="PTHR30629">
    <property type="entry name" value="PROPHAGE INTEGRASE"/>
    <property type="match status" value="1"/>
</dbReference>
<evidence type="ECO:0000259" key="8">
    <source>
        <dbReference type="PROSITE" id="PS51900"/>
    </source>
</evidence>
<dbReference type="Gene3D" id="1.10.150.130">
    <property type="match status" value="1"/>
</dbReference>
<dbReference type="Pfam" id="PF22022">
    <property type="entry name" value="Phage_int_M"/>
    <property type="match status" value="1"/>
</dbReference>
<dbReference type="InterPro" id="IPR053876">
    <property type="entry name" value="Phage_int_M"/>
</dbReference>
<feature type="compositionally biased region" description="Polar residues" evidence="6">
    <location>
        <begin position="1"/>
        <end position="15"/>
    </location>
</feature>
<sequence length="409" mass="46214">MAVITTPLTNTQIKNQKPGPKDIVLSDGGGLQLRVRTNGSKLWNYNYYHPVTKKRVNIGIGPYPDIPLAKAREIALEYRQLVACGVDPKSKREQESLKLKQEVLYTLKNVAAEWLEIKKSEVTKSHAAKTWSSLESHVFPELGDTPLNKITAPLVIKVFRPIEAKGSLETIKRLSQRLNEIMNFGVNCGYIDSNPLVGIRAAFKKPKKESMATLTPSELPLLMRHLSQASIKRVTRCLIEWQLHTMTRPSEAATARWDELDLDNLTWTIPAEKMKRRREHVIPLTQQMLGILDAIKPISGHRDYIFPADRDPKSHCNTQTANVALKRMGLKGKLVSHGMRALASTTLNEQGFESDLIEAALSHVDANQVRAAYNRSDFLERRRPMMSWWSKHIEEASQGNLSVSCRRVS</sequence>
<dbReference type="STRING" id="323850.Shew_1267"/>
<evidence type="ECO:0000256" key="4">
    <source>
        <dbReference type="ARBA" id="ARBA00023172"/>
    </source>
</evidence>
<dbReference type="NCBIfam" id="NF007246">
    <property type="entry name" value="PRK09692.1"/>
    <property type="match status" value="1"/>
</dbReference>
<dbReference type="Gene3D" id="3.30.160.390">
    <property type="entry name" value="Integrase, DNA-binding domain"/>
    <property type="match status" value="1"/>
</dbReference>
<dbReference type="Proteomes" id="UP000001558">
    <property type="component" value="Chromosome"/>
</dbReference>
<dbReference type="PROSITE" id="PS51898">
    <property type="entry name" value="TYR_RECOMBINASE"/>
    <property type="match status" value="1"/>
</dbReference>
<name>A3QCD9_SHELP</name>
<feature type="domain" description="Tyr recombinase" evidence="7">
    <location>
        <begin position="209"/>
        <end position="386"/>
    </location>
</feature>
<dbReference type="GO" id="GO:0015074">
    <property type="term" value="P:DNA integration"/>
    <property type="evidence" value="ECO:0007669"/>
    <property type="project" value="UniProtKB-KW"/>
</dbReference>
<dbReference type="InterPro" id="IPR013762">
    <property type="entry name" value="Integrase-like_cat_sf"/>
</dbReference>
<dbReference type="Gene3D" id="1.10.443.10">
    <property type="entry name" value="Intergrase catalytic core"/>
    <property type="match status" value="1"/>
</dbReference>